<evidence type="ECO:0000256" key="2">
    <source>
        <dbReference type="ARBA" id="ARBA00023136"/>
    </source>
</evidence>
<keyword evidence="6" id="KW-1185">Reference proteome</keyword>
<dbReference type="InterPro" id="IPR041700">
    <property type="entry name" value="OMP_b-brl_3"/>
</dbReference>
<dbReference type="InterPro" id="IPR036942">
    <property type="entry name" value="Beta-barrel_TonB_sf"/>
</dbReference>
<dbReference type="Gene3D" id="2.40.170.20">
    <property type="entry name" value="TonB-dependent receptor, beta-barrel domain"/>
    <property type="match status" value="1"/>
</dbReference>
<evidence type="ECO:0000313" key="5">
    <source>
        <dbReference type="EMBL" id="GGE56050.1"/>
    </source>
</evidence>
<sequence>MELFCLDFLKLKPKQMRILYKISFIIITAFSSVSLFAQTSPKPNLTGIILDENKKPVDYATVVLYKAADSSIVKTSFTDQNGIFGFAVNTEGSYFYKASNMGYNTFKSKTITLTDKNQKVDFGSAQLASSTQNLKEVSIAVTKPLIERKMDRVVMNVSTSAIMTGSTALEVLQKAPGVSVDQNDNISMQGKQGVLIQLDGKQTYMSSADVANLLRNMQSSEIETIELITNPSSKYDAAGNSGIINIKTKKNKAGGTNGSLNATAGYGKNFRGNTGLNLNHRTKKLNLFGNYNYGKTTRENIITIDRISNGTPDTYFMQSGSSLRKQQNNNFKAGLDYFIDKNNTIGVLVNGYFNRGTEASKNNTLIGPSFQQVDSTLASNSLQTNKYNNISYNLNYKSVLDTAGSEISADFDYSKYNGNDGSEYENDYMFANGNRIRPINYTRNGTPSKIDIKAFKVDYNVALSKTIKLEAGLKSSWVKTDNDLQAEELVNNVWQNDVRRSNQFVYDENVNAAYTNINKQFKNTSIQLGLRIEQTNSKGNLVTTNTIVERNYFDFFPTLFVQQTLSKNNQLGFSYSRRIDRPSYDALNPFIYYLDQYTYNKGNPFLKPQYTNNVELSYTFMKKYMLSVGYSKTNDVITEVLLPDSAQKALFQTNENLAKNTSYNANLNIPVQVAKWWSMNNNLNVFYLSFEAPDLAGVALKTGKTSFQFKSQQSFTIVSGFTAELNGSYESPLDYGTLRIKSRYSIDAGLSKSLLDKKATLKLALSDIFNTYKNDISSAYPGLKYEVHQKNESQIGRITFTYRFGKEIKPARRRTTGSEAEQNRMKN</sequence>
<reference evidence="6" key="1">
    <citation type="journal article" date="2019" name="Int. J. Syst. Evol. Microbiol.">
        <title>The Global Catalogue of Microorganisms (GCM) 10K type strain sequencing project: providing services to taxonomists for standard genome sequencing and annotation.</title>
        <authorList>
            <consortium name="The Broad Institute Genomics Platform"/>
            <consortium name="The Broad Institute Genome Sequencing Center for Infectious Disease"/>
            <person name="Wu L."/>
            <person name="Ma J."/>
        </authorList>
    </citation>
    <scope>NUCLEOTIDE SEQUENCE [LARGE SCALE GENOMIC DNA]</scope>
    <source>
        <strain evidence="6">CGMCC 1.15644</strain>
    </source>
</reference>
<dbReference type="Pfam" id="PF14905">
    <property type="entry name" value="OMP_b-brl_3"/>
    <property type="match status" value="1"/>
</dbReference>
<evidence type="ECO:0000256" key="1">
    <source>
        <dbReference type="ARBA" id="ARBA00004442"/>
    </source>
</evidence>
<feature type="domain" description="Outer membrane protein beta-barrel" evidence="4">
    <location>
        <begin position="400"/>
        <end position="802"/>
    </location>
</feature>
<keyword evidence="3" id="KW-0998">Cell outer membrane</keyword>
<keyword evidence="2" id="KW-0472">Membrane</keyword>
<dbReference type="InterPro" id="IPR037066">
    <property type="entry name" value="Plug_dom_sf"/>
</dbReference>
<dbReference type="Gene3D" id="2.170.130.10">
    <property type="entry name" value="TonB-dependent receptor, plug domain"/>
    <property type="match status" value="1"/>
</dbReference>
<proteinExistence type="predicted"/>
<organism evidence="5 6">
    <name type="scientific">Pedobacter psychrotolerans</name>
    <dbReference type="NCBI Taxonomy" id="1843235"/>
    <lineage>
        <taxon>Bacteria</taxon>
        <taxon>Pseudomonadati</taxon>
        <taxon>Bacteroidota</taxon>
        <taxon>Sphingobacteriia</taxon>
        <taxon>Sphingobacteriales</taxon>
        <taxon>Sphingobacteriaceae</taxon>
        <taxon>Pedobacter</taxon>
    </lineage>
</organism>
<dbReference type="SUPFAM" id="SSF49478">
    <property type="entry name" value="Cna protein B-type domain"/>
    <property type="match status" value="1"/>
</dbReference>
<dbReference type="SUPFAM" id="SSF56935">
    <property type="entry name" value="Porins"/>
    <property type="match status" value="1"/>
</dbReference>
<dbReference type="EMBL" id="BMJO01000004">
    <property type="protein sequence ID" value="GGE56050.1"/>
    <property type="molecule type" value="Genomic_DNA"/>
</dbReference>
<dbReference type="Proteomes" id="UP000622648">
    <property type="component" value="Unassembled WGS sequence"/>
</dbReference>
<evidence type="ECO:0000259" key="4">
    <source>
        <dbReference type="Pfam" id="PF14905"/>
    </source>
</evidence>
<gene>
    <name evidence="5" type="ORF">GCM10011413_23070</name>
</gene>
<evidence type="ECO:0000256" key="3">
    <source>
        <dbReference type="ARBA" id="ARBA00023237"/>
    </source>
</evidence>
<dbReference type="Gene3D" id="2.60.40.1120">
    <property type="entry name" value="Carboxypeptidase-like, regulatory domain"/>
    <property type="match status" value="1"/>
</dbReference>
<protein>
    <submittedName>
        <fullName evidence="5">TonB-dependent receptor</fullName>
    </submittedName>
</protein>
<dbReference type="Pfam" id="PF13620">
    <property type="entry name" value="CarboxypepD_reg"/>
    <property type="match status" value="1"/>
</dbReference>
<name>A0ABQ1STF5_9SPHI</name>
<dbReference type="PANTHER" id="PTHR40980:SF4">
    <property type="entry name" value="TONB-DEPENDENT RECEPTOR-LIKE BETA-BARREL DOMAIN-CONTAINING PROTEIN"/>
    <property type="match status" value="1"/>
</dbReference>
<accession>A0ABQ1STF5</accession>
<comment type="caution">
    <text evidence="5">The sequence shown here is derived from an EMBL/GenBank/DDBJ whole genome shotgun (WGS) entry which is preliminary data.</text>
</comment>
<keyword evidence="5" id="KW-0675">Receptor</keyword>
<comment type="subcellular location">
    <subcellularLocation>
        <location evidence="1">Cell outer membrane</location>
    </subcellularLocation>
</comment>
<evidence type="ECO:0000313" key="6">
    <source>
        <dbReference type="Proteomes" id="UP000622648"/>
    </source>
</evidence>
<dbReference type="PANTHER" id="PTHR40980">
    <property type="entry name" value="PLUG DOMAIN-CONTAINING PROTEIN"/>
    <property type="match status" value="1"/>
</dbReference>